<reference evidence="2 3" key="1">
    <citation type="submission" date="2022-01" db="EMBL/GenBank/DDBJ databases">
        <title>A high-quality chromosome-level genome assembly of rohu carp, Labeo rohita.</title>
        <authorList>
            <person name="Arick M.A. II"/>
            <person name="Hsu C.-Y."/>
            <person name="Magbanua Z."/>
            <person name="Pechanova O."/>
            <person name="Grover C."/>
            <person name="Miller E."/>
            <person name="Thrash A."/>
            <person name="Ezzel L."/>
            <person name="Alam S."/>
            <person name="Benzie J."/>
            <person name="Hamilton M."/>
            <person name="Karsi A."/>
            <person name="Lawrence M.L."/>
            <person name="Peterson D.G."/>
        </authorList>
    </citation>
    <scope>NUCLEOTIDE SEQUENCE [LARGE SCALE GENOMIC DNA]</scope>
    <source>
        <strain evidence="3">BAU-BD-2019</strain>
        <tissue evidence="2">Blood</tissue>
    </source>
</reference>
<evidence type="ECO:0000259" key="1">
    <source>
        <dbReference type="Pfam" id="PF09791"/>
    </source>
</evidence>
<dbReference type="Proteomes" id="UP000830375">
    <property type="component" value="Unassembled WGS sequence"/>
</dbReference>
<name>A0ABQ8M5Z1_LABRO</name>
<organism evidence="2 3">
    <name type="scientific">Labeo rohita</name>
    <name type="common">Indian major carp</name>
    <name type="synonym">Cyprinus rohita</name>
    <dbReference type="NCBI Taxonomy" id="84645"/>
    <lineage>
        <taxon>Eukaryota</taxon>
        <taxon>Metazoa</taxon>
        <taxon>Chordata</taxon>
        <taxon>Craniata</taxon>
        <taxon>Vertebrata</taxon>
        <taxon>Euteleostomi</taxon>
        <taxon>Actinopterygii</taxon>
        <taxon>Neopterygii</taxon>
        <taxon>Teleostei</taxon>
        <taxon>Ostariophysi</taxon>
        <taxon>Cypriniformes</taxon>
        <taxon>Cyprinidae</taxon>
        <taxon>Labeoninae</taxon>
        <taxon>Labeonini</taxon>
        <taxon>Labeo</taxon>
    </lineage>
</organism>
<proteinExistence type="predicted"/>
<comment type="caution">
    <text evidence="2">The sequence shown here is derived from an EMBL/GenBank/DDBJ whole genome shotgun (WGS) entry which is preliminary data.</text>
</comment>
<dbReference type="Pfam" id="PF09791">
    <property type="entry name" value="Oxidored-like"/>
    <property type="match status" value="1"/>
</dbReference>
<evidence type="ECO:0000313" key="3">
    <source>
        <dbReference type="Proteomes" id="UP000830375"/>
    </source>
</evidence>
<protein>
    <submittedName>
        <fullName evidence="2">Oxidoreductase-like domain-containing protein 1</fullName>
    </submittedName>
</protein>
<gene>
    <name evidence="2" type="ORF">H4Q32_016349</name>
</gene>
<dbReference type="PANTHER" id="PTHR21193:SF3">
    <property type="entry name" value="OXIDOREDUCTASE-LIKE DOMAIN-CONTAINING PROTEIN 1"/>
    <property type="match status" value="1"/>
</dbReference>
<sequence>MAVSSTGSSVAEQEGIRGSGIVKVAQFRGKTADLATLGQKLQATLHTCYVALFKNRPHPWTVFSLSRALHYTACELQCSSSDSSSTVSSVNQTQIVPEPVDEGPPSPPSHCCMSGCHNCVWIEHAEKLLKYYNDGGDRALAAIEENVLDDNLKAYLKMEIKLLKKS</sequence>
<evidence type="ECO:0000313" key="2">
    <source>
        <dbReference type="EMBL" id="KAI2658309.1"/>
    </source>
</evidence>
<dbReference type="InterPro" id="IPR039251">
    <property type="entry name" value="OXLD1"/>
</dbReference>
<dbReference type="PANTHER" id="PTHR21193">
    <property type="entry name" value="OXIDOREDUCTASE-LIKE DOMAIN-CONTAINING PROTEIN 1"/>
    <property type="match status" value="1"/>
</dbReference>
<accession>A0ABQ8M5Z1</accession>
<keyword evidence="3" id="KW-1185">Reference proteome</keyword>
<feature type="domain" description="Oxidoreductase-like" evidence="1">
    <location>
        <begin position="104"/>
        <end position="132"/>
    </location>
</feature>
<dbReference type="InterPro" id="IPR019180">
    <property type="entry name" value="Oxidoreductase-like_N"/>
</dbReference>
<dbReference type="EMBL" id="JACTAM010000012">
    <property type="protein sequence ID" value="KAI2658309.1"/>
    <property type="molecule type" value="Genomic_DNA"/>
</dbReference>